<dbReference type="InterPro" id="IPR036047">
    <property type="entry name" value="F-box-like_dom_sf"/>
</dbReference>
<proteinExistence type="predicted"/>
<dbReference type="Pfam" id="PF07734">
    <property type="entry name" value="FBA_1"/>
    <property type="match status" value="1"/>
</dbReference>
<reference evidence="3 4" key="1">
    <citation type="journal article" date="2023" name="G3 (Bethesda)">
        <title>A chromosome-length genome assembly and annotation of blackberry (Rubus argutus, cv. 'Hillquist').</title>
        <authorList>
            <person name="Bruna T."/>
            <person name="Aryal R."/>
            <person name="Dudchenko O."/>
            <person name="Sargent D.J."/>
            <person name="Mead D."/>
            <person name="Buti M."/>
            <person name="Cavallini A."/>
            <person name="Hytonen T."/>
            <person name="Andres J."/>
            <person name="Pham M."/>
            <person name="Weisz D."/>
            <person name="Mascagni F."/>
            <person name="Usai G."/>
            <person name="Natali L."/>
            <person name="Bassil N."/>
            <person name="Fernandez G.E."/>
            <person name="Lomsadze A."/>
            <person name="Armour M."/>
            <person name="Olukolu B."/>
            <person name="Poorten T."/>
            <person name="Britton C."/>
            <person name="Davik J."/>
            <person name="Ashrafi H."/>
            <person name="Aiden E.L."/>
            <person name="Borodovsky M."/>
            <person name="Worthington M."/>
        </authorList>
    </citation>
    <scope>NUCLEOTIDE SEQUENCE [LARGE SCALE GENOMIC DNA]</scope>
    <source>
        <strain evidence="3">PI 553951</strain>
    </source>
</reference>
<keyword evidence="4" id="KW-1185">Reference proteome</keyword>
<evidence type="ECO:0000313" key="4">
    <source>
        <dbReference type="Proteomes" id="UP001457282"/>
    </source>
</evidence>
<dbReference type="InterPro" id="IPR006527">
    <property type="entry name" value="F-box-assoc_dom_typ1"/>
</dbReference>
<dbReference type="AlphaFoldDB" id="A0AAW1WJW3"/>
<comment type="caution">
    <text evidence="3">The sequence shown here is derived from an EMBL/GenBank/DDBJ whole genome shotgun (WGS) entry which is preliminary data.</text>
</comment>
<sequence>MGNRPSRSEVNAYRERAERAFSELEQLKTRTSAERQQFEARISSLEDAERRAAEEKRELTNSLNVATDERKRLEVELQKENNRARELTESLNAANEEKKRLEDASNTLSEKYSEAKNLVEVLRNELNKTQEKLLKIESDLKAAEIREGELTEKLKLAEEQHSKLIEQTSSRILKIRLQLLQELESLHESLFEDAEIKLQEAITNRDSEPKSLVEKLNILEDKIKVYEEQVAAAAEKYASLKEELDNSLTKLASSESTNEELQKQLLESENKASQSLSENEILVGENVQLKSKIDELQELLNSALSEKEATIGELVSHKSTIEELTEKHSRALDLHSAAEARLLESETKLQEANQRFSESDLETKDLKEKISVLEAQIKMYEEEAQESPEVSKTRKADLEEALLKLKQLESIVEELQTKSAHFEEESRKLAEANVKLTEDVSMYESKVSDLEAKLSAAIVEKDETVEKLQTSQKTVEDLTQQLSSEGQKLQSRISSVMDENNLLNELHQSTKKELEQVISQLKEQLQEQKAEEDALKSEFENLKADVKRASPLSKSNMEEGLVGRQQQLAPSSDRMLKRPCHYDHQEEDVDHIVVEILSRLPVKSLLRFRSVCKSWCTLISDSYFVKKHLSHAGTFNSSRLLLFNLLHTSPKTIDYQGLKGHHTHQLGDFAAIIDRSIILGSCNGLICLQETTRDDIYLWNPSTRVTKKLPQHTFPNWTSTFYGFVYDSTADDYKVILGNGGRNAIFTFKTGSWRTVEDFEFVYRLRGRGCFVNGALHWIDLCHGPMKIFSFDLAVEKFEQLCHLVLTPLFNVGIGTITNSLCYYSYSTVRSMPFRIWVMKEYGVNKPWTRLMQIPTHNIRCKMSLMPKLILENGEVLMILDAKDFLIYNPKENEFSTVFKSRTILRSAAVVMYSETLVPPEFNGGNI</sequence>
<feature type="coiled-coil region" evidence="1">
    <location>
        <begin position="216"/>
        <end position="545"/>
    </location>
</feature>
<dbReference type="InterPro" id="IPR017451">
    <property type="entry name" value="F-box-assoc_interact_dom"/>
</dbReference>
<protein>
    <recommendedName>
        <fullName evidence="2">F-box domain-containing protein</fullName>
    </recommendedName>
</protein>
<keyword evidence="1" id="KW-0175">Coiled coil</keyword>
<name>A0AAW1WJW3_RUBAR</name>
<dbReference type="EMBL" id="JBEDUW010000006">
    <property type="protein sequence ID" value="KAK9924201.1"/>
    <property type="molecule type" value="Genomic_DNA"/>
</dbReference>
<evidence type="ECO:0000256" key="1">
    <source>
        <dbReference type="SAM" id="Coils"/>
    </source>
</evidence>
<feature type="coiled-coil region" evidence="1">
    <location>
        <begin position="10"/>
        <end position="167"/>
    </location>
</feature>
<dbReference type="PANTHER" id="PTHR43049">
    <property type="entry name" value="EARLY ENDOSOME ANTIGEN"/>
    <property type="match status" value="1"/>
</dbReference>
<gene>
    <name evidence="3" type="ORF">M0R45_032583</name>
</gene>
<dbReference type="PANTHER" id="PTHR43049:SF1">
    <property type="entry name" value="EARLY ENDOSOME ANTIGEN"/>
    <property type="match status" value="1"/>
</dbReference>
<feature type="domain" description="F-box" evidence="2">
    <location>
        <begin position="590"/>
        <end position="628"/>
    </location>
</feature>
<dbReference type="NCBIfam" id="TIGR01640">
    <property type="entry name" value="F_box_assoc_1"/>
    <property type="match status" value="1"/>
</dbReference>
<accession>A0AAW1WJW3</accession>
<dbReference type="Gene3D" id="1.20.1280.50">
    <property type="match status" value="1"/>
</dbReference>
<evidence type="ECO:0000259" key="2">
    <source>
        <dbReference type="SMART" id="SM00256"/>
    </source>
</evidence>
<dbReference type="InterPro" id="IPR001810">
    <property type="entry name" value="F-box_dom"/>
</dbReference>
<organism evidence="3 4">
    <name type="scientific">Rubus argutus</name>
    <name type="common">Southern blackberry</name>
    <dbReference type="NCBI Taxonomy" id="59490"/>
    <lineage>
        <taxon>Eukaryota</taxon>
        <taxon>Viridiplantae</taxon>
        <taxon>Streptophyta</taxon>
        <taxon>Embryophyta</taxon>
        <taxon>Tracheophyta</taxon>
        <taxon>Spermatophyta</taxon>
        <taxon>Magnoliopsida</taxon>
        <taxon>eudicotyledons</taxon>
        <taxon>Gunneridae</taxon>
        <taxon>Pentapetalae</taxon>
        <taxon>rosids</taxon>
        <taxon>fabids</taxon>
        <taxon>Rosales</taxon>
        <taxon>Rosaceae</taxon>
        <taxon>Rosoideae</taxon>
        <taxon>Rosoideae incertae sedis</taxon>
        <taxon>Rubus</taxon>
    </lineage>
</organism>
<dbReference type="SUPFAM" id="SSF81383">
    <property type="entry name" value="F-box domain"/>
    <property type="match status" value="1"/>
</dbReference>
<dbReference type="CDD" id="cd22157">
    <property type="entry name" value="F-box_AtFBW1-like"/>
    <property type="match status" value="1"/>
</dbReference>
<dbReference type="Pfam" id="PF00646">
    <property type="entry name" value="F-box"/>
    <property type="match status" value="1"/>
</dbReference>
<evidence type="ECO:0000313" key="3">
    <source>
        <dbReference type="EMBL" id="KAK9924201.1"/>
    </source>
</evidence>
<dbReference type="Proteomes" id="UP001457282">
    <property type="component" value="Unassembled WGS sequence"/>
</dbReference>
<dbReference type="SMART" id="SM00256">
    <property type="entry name" value="FBOX"/>
    <property type="match status" value="1"/>
</dbReference>